<dbReference type="Proteomes" id="UP001148629">
    <property type="component" value="Unassembled WGS sequence"/>
</dbReference>
<sequence length="193" mass="21399">MPPTQKPPTVFTARDKPLPFEEDESPLPSIEDDDENGNDSLPVESDVAKGDESNTSGSPIVAKKSTRSSKHSRSQSSDEESSKTVEVPIKRQRRSRRDATTTPRRSQRISTAASTTTTTTKEEPLGKVSSRGTQKEWEVEKIVGSQIDAVTSEHFYLVKWKGFASKENTWEPKKNLGNCRHMGQVIKEAQLAA</sequence>
<comment type="caution">
    <text evidence="1">The sequence shown here is derived from an EMBL/GenBank/DDBJ whole genome shotgun (WGS) entry which is preliminary data.</text>
</comment>
<proteinExistence type="predicted"/>
<evidence type="ECO:0000313" key="1">
    <source>
        <dbReference type="EMBL" id="KAJ3528021.1"/>
    </source>
</evidence>
<name>A0ACC1RY47_9HYPO</name>
<gene>
    <name evidence="1" type="ORF">NM208_g10414</name>
</gene>
<dbReference type="EMBL" id="JANRMS010001469">
    <property type="protein sequence ID" value="KAJ3528021.1"/>
    <property type="molecule type" value="Genomic_DNA"/>
</dbReference>
<keyword evidence="2" id="KW-1185">Reference proteome</keyword>
<protein>
    <submittedName>
        <fullName evidence="1">Uncharacterized protein</fullName>
    </submittedName>
</protein>
<accession>A0ACC1RY47</accession>
<reference evidence="1" key="1">
    <citation type="submission" date="2022-08" db="EMBL/GenBank/DDBJ databases">
        <title>Genome Sequence of Fusarium decemcellulare.</title>
        <authorList>
            <person name="Buettner E."/>
        </authorList>
    </citation>
    <scope>NUCLEOTIDE SEQUENCE</scope>
    <source>
        <strain evidence="1">Babe19</strain>
    </source>
</reference>
<organism evidence="1 2">
    <name type="scientific">Fusarium decemcellulare</name>
    <dbReference type="NCBI Taxonomy" id="57161"/>
    <lineage>
        <taxon>Eukaryota</taxon>
        <taxon>Fungi</taxon>
        <taxon>Dikarya</taxon>
        <taxon>Ascomycota</taxon>
        <taxon>Pezizomycotina</taxon>
        <taxon>Sordariomycetes</taxon>
        <taxon>Hypocreomycetidae</taxon>
        <taxon>Hypocreales</taxon>
        <taxon>Nectriaceae</taxon>
        <taxon>Fusarium</taxon>
        <taxon>Fusarium decemcellulare species complex</taxon>
    </lineage>
</organism>
<evidence type="ECO:0000313" key="2">
    <source>
        <dbReference type="Proteomes" id="UP001148629"/>
    </source>
</evidence>